<dbReference type="OrthoDB" id="2798132at2759"/>
<dbReference type="InterPro" id="IPR046528">
    <property type="entry name" value="DUF6593"/>
</dbReference>
<protein>
    <recommendedName>
        <fullName evidence="1">DUF6593 domain-containing protein</fullName>
    </recommendedName>
</protein>
<comment type="caution">
    <text evidence="2">The sequence shown here is derived from an EMBL/GenBank/DDBJ whole genome shotgun (WGS) entry which is preliminary data.</text>
</comment>
<evidence type="ECO:0000313" key="3">
    <source>
        <dbReference type="Proteomes" id="UP000308730"/>
    </source>
</evidence>
<name>A0A4S4MZI8_9APHY</name>
<evidence type="ECO:0000313" key="2">
    <source>
        <dbReference type="EMBL" id="THH31415.1"/>
    </source>
</evidence>
<dbReference type="AlphaFoldDB" id="A0A4S4MZI8"/>
<organism evidence="2 3">
    <name type="scientific">Antrodiella citrinella</name>
    <dbReference type="NCBI Taxonomy" id="2447956"/>
    <lineage>
        <taxon>Eukaryota</taxon>
        <taxon>Fungi</taxon>
        <taxon>Dikarya</taxon>
        <taxon>Basidiomycota</taxon>
        <taxon>Agaricomycotina</taxon>
        <taxon>Agaricomycetes</taxon>
        <taxon>Polyporales</taxon>
        <taxon>Steccherinaceae</taxon>
        <taxon>Antrodiella</taxon>
    </lineage>
</organism>
<sequence>MVVVQQCYQAPYLELSGLLSSFLLASIPLLTRVTPIIAMPPPAKSKPSHKLELTTNSLRNTTMSVGDDTIFYEIVTRFWHPHLTKINKTDMETREVFTVAEIEREPGKESRVRFGGDKGHWISAAEFVKYDSEHAGGTFSGDANGTYRWKTHKGRLQLVKADDEDKTTVAEFHPHKRHFFVFRMSKHAYLEIKPLPEVTTALEKLIVSYLLVERRRRDTHIRVKLERS</sequence>
<gene>
    <name evidence="2" type="ORF">EUX98_g2780</name>
</gene>
<dbReference type="Proteomes" id="UP000308730">
    <property type="component" value="Unassembled WGS sequence"/>
</dbReference>
<feature type="domain" description="DUF6593" evidence="1">
    <location>
        <begin position="56"/>
        <end position="218"/>
    </location>
</feature>
<dbReference type="EMBL" id="SGPM01000048">
    <property type="protein sequence ID" value="THH31415.1"/>
    <property type="molecule type" value="Genomic_DNA"/>
</dbReference>
<proteinExistence type="predicted"/>
<evidence type="ECO:0000259" key="1">
    <source>
        <dbReference type="Pfam" id="PF20236"/>
    </source>
</evidence>
<reference evidence="2 3" key="1">
    <citation type="submission" date="2019-02" db="EMBL/GenBank/DDBJ databases">
        <title>Genome sequencing of the rare red list fungi Antrodiella citrinella (Flaviporus citrinellus).</title>
        <authorList>
            <person name="Buettner E."/>
            <person name="Kellner H."/>
        </authorList>
    </citation>
    <scope>NUCLEOTIDE SEQUENCE [LARGE SCALE GENOMIC DNA]</scope>
    <source>
        <strain evidence="2 3">DSM 108506</strain>
    </source>
</reference>
<dbReference type="Pfam" id="PF20236">
    <property type="entry name" value="DUF6593"/>
    <property type="match status" value="1"/>
</dbReference>
<accession>A0A4S4MZI8</accession>
<keyword evidence="3" id="KW-1185">Reference proteome</keyword>